<evidence type="ECO:0000256" key="7">
    <source>
        <dbReference type="ARBA" id="ARBA00022448"/>
    </source>
</evidence>
<keyword evidence="10" id="KW-0479">Metal-binding</keyword>
<reference evidence="34" key="2">
    <citation type="journal article" date="2022" name="Res Sq">
        <title>Comparative Genomics Reveals Insights into the Divergent Evolution of Astigmatic Mites and Household Pest Adaptations.</title>
        <authorList>
            <person name="Xiong Q."/>
            <person name="Wan A.T.-Y."/>
            <person name="Liu X.-Y."/>
            <person name="Fung C.S.-H."/>
            <person name="Xiao X."/>
            <person name="Malainual N."/>
            <person name="Hou J."/>
            <person name="Wang L."/>
            <person name="Wang M."/>
            <person name="Yang K."/>
            <person name="Cui Y."/>
            <person name="Leung E."/>
            <person name="Nong W."/>
            <person name="Shin S.-K."/>
            <person name="Au S."/>
            <person name="Jeong K.Y."/>
            <person name="Chew F.T."/>
            <person name="Hui J."/>
            <person name="Leung T.F."/>
            <person name="Tungtrongchitr A."/>
            <person name="Zhong N."/>
            <person name="Liu Z."/>
            <person name="Tsui S."/>
        </authorList>
    </citation>
    <scope>NUCLEOTIDE SEQUENCE</scope>
    <source>
        <strain evidence="34">Derf</strain>
        <tissue evidence="34">Whole organism</tissue>
    </source>
</reference>
<feature type="transmembrane region" description="Helical" evidence="30">
    <location>
        <begin position="609"/>
        <end position="629"/>
    </location>
</feature>
<dbReference type="SUPFAM" id="SSF52540">
    <property type="entry name" value="P-loop containing nucleoside triphosphate hydrolases"/>
    <property type="match status" value="1"/>
</dbReference>
<dbReference type="InterPro" id="IPR007708">
    <property type="entry name" value="DBR1_C"/>
</dbReference>
<keyword evidence="18" id="KW-0007">Acetylation</keyword>
<dbReference type="Pfam" id="PF03798">
    <property type="entry name" value="TRAM_LAG1_CLN8"/>
    <property type="match status" value="1"/>
</dbReference>
<comment type="subcellular location">
    <subcellularLocation>
        <location evidence="5">Membrane</location>
        <topology evidence="5">Multi-pass membrane protein</topology>
    </subcellularLocation>
    <subcellularLocation>
        <location evidence="4">Nucleus</location>
    </subcellularLocation>
</comment>
<dbReference type="PROSITE" id="PS00211">
    <property type="entry name" value="ABC_TRANSPORTER_1"/>
    <property type="match status" value="1"/>
</dbReference>
<keyword evidence="12" id="KW-0547">Nucleotide-binding</keyword>
<keyword evidence="7" id="KW-0813">Transport</keyword>
<evidence type="ECO:0000259" key="32">
    <source>
        <dbReference type="PROSITE" id="PS50922"/>
    </source>
</evidence>
<dbReference type="InterPro" id="IPR027417">
    <property type="entry name" value="P-loop_NTPase"/>
</dbReference>
<keyword evidence="14" id="KW-0862">Zinc</keyword>
<feature type="transmembrane region" description="Helical" evidence="30">
    <location>
        <begin position="698"/>
        <end position="720"/>
    </location>
</feature>
<feature type="transmembrane region" description="Helical" evidence="30">
    <location>
        <begin position="1368"/>
        <end position="1389"/>
    </location>
</feature>
<dbReference type="InterPro" id="IPR029052">
    <property type="entry name" value="Metallo-depent_PP-like"/>
</dbReference>
<dbReference type="GO" id="GO:0005688">
    <property type="term" value="C:U6 snRNP"/>
    <property type="evidence" value="ECO:0007669"/>
    <property type="project" value="InterPro"/>
</dbReference>
<evidence type="ECO:0000256" key="4">
    <source>
        <dbReference type="ARBA" id="ARBA00004123"/>
    </source>
</evidence>
<evidence type="ECO:0000256" key="28">
    <source>
        <dbReference type="PROSITE-ProRule" id="PRU00205"/>
    </source>
</evidence>
<keyword evidence="20 28" id="KW-0472">Membrane</keyword>
<keyword evidence="15" id="KW-0067">ATP-binding</keyword>
<keyword evidence="13" id="KW-0378">Hydrolase</keyword>
<feature type="domain" description="ABC transporter" evidence="31">
    <location>
        <begin position="75"/>
        <end position="329"/>
    </location>
</feature>
<feature type="transmembrane region" description="Helical" evidence="30">
    <location>
        <begin position="1260"/>
        <end position="1279"/>
    </location>
</feature>
<dbReference type="GO" id="GO:0046540">
    <property type="term" value="C:U4/U6 x U5 tri-snRNP complex"/>
    <property type="evidence" value="ECO:0007669"/>
    <property type="project" value="InterPro"/>
</dbReference>
<keyword evidence="16" id="KW-0694">RNA-binding</keyword>
<dbReference type="InterPro" id="IPR004843">
    <property type="entry name" value="Calcineurin-like_PHP"/>
</dbReference>
<evidence type="ECO:0000256" key="15">
    <source>
        <dbReference type="ARBA" id="ARBA00022840"/>
    </source>
</evidence>
<proteinExistence type="inferred from homology"/>
<dbReference type="GO" id="GO:0140359">
    <property type="term" value="F:ABC-type transporter activity"/>
    <property type="evidence" value="ECO:0007669"/>
    <property type="project" value="InterPro"/>
</dbReference>
<feature type="transmembrane region" description="Helical" evidence="30">
    <location>
        <begin position="519"/>
        <end position="537"/>
    </location>
</feature>
<dbReference type="PROSITE" id="PS52002">
    <property type="entry name" value="SM"/>
    <property type="match status" value="1"/>
</dbReference>
<feature type="transmembrane region" description="Helical" evidence="30">
    <location>
        <begin position="408"/>
        <end position="425"/>
    </location>
</feature>
<keyword evidence="9 28" id="KW-0812">Transmembrane</keyword>
<feature type="transmembrane region" description="Helical" evidence="30">
    <location>
        <begin position="1285"/>
        <end position="1305"/>
    </location>
</feature>
<dbReference type="InterPro" id="IPR043926">
    <property type="entry name" value="ABCG_dom"/>
</dbReference>
<evidence type="ECO:0000256" key="3">
    <source>
        <dbReference type="ARBA" id="ARBA00001954"/>
    </source>
</evidence>
<feature type="compositionally biased region" description="Acidic residues" evidence="29">
    <location>
        <begin position="1145"/>
        <end position="1158"/>
    </location>
</feature>
<evidence type="ECO:0000256" key="9">
    <source>
        <dbReference type="ARBA" id="ARBA00022692"/>
    </source>
</evidence>
<dbReference type="InterPro" id="IPR010920">
    <property type="entry name" value="LSM_dom_sf"/>
</dbReference>
<evidence type="ECO:0000256" key="30">
    <source>
        <dbReference type="SAM" id="Phobius"/>
    </source>
</evidence>
<feature type="transmembrane region" description="Helical" evidence="30">
    <location>
        <begin position="546"/>
        <end position="570"/>
    </location>
</feature>
<evidence type="ECO:0000256" key="14">
    <source>
        <dbReference type="ARBA" id="ARBA00022833"/>
    </source>
</evidence>
<name>A0A922HL28_DERFA</name>
<evidence type="ECO:0000256" key="27">
    <source>
        <dbReference type="ARBA" id="ARBA00067760"/>
    </source>
</evidence>
<dbReference type="FunFam" id="2.30.30.100:FF:000022">
    <property type="entry name" value="U6 snRNA-associated Sm-like protein LSm8"/>
    <property type="match status" value="1"/>
</dbReference>
<evidence type="ECO:0000259" key="33">
    <source>
        <dbReference type="PROSITE" id="PS52002"/>
    </source>
</evidence>
<dbReference type="CDD" id="cd01727">
    <property type="entry name" value="LSm8"/>
    <property type="match status" value="1"/>
</dbReference>
<sequence length="1518" mass="175587">MEDLIKYHLCDILLLYIKRPSTMEPIVIDPQSSSLVSIKKKKKNDPLEKRQSLKMNPINIDKNNIKKIENEAIHFYWKNLSYKTAKNKILVNNLSGHLQSGYLTAILGPSGSGKTTLFECLAKRRIKGMTGQTWVSSSISDFKEVRIIYNPQKDFLFSVLSIRENLNYACQLQRYCGRNIDILNDNTINDDGDVKLLDASKYDCHKVEEIIDQLGLTQCADVRVSNCSGGQKKRLSIALELIFSPNVLLLDEPTTGLDSVSSLQLVQLLKTMVKNNPIIICATIHQPSAKLFSYFDDLYVISTFGTCIYRGPGNQVLDHFQSFGLNCPVFHNISDFVLEIASGLYGDEIIYKLTDAEASQELIDQNKYQVNVNVDRALSKEMAFDQIQSSWALFKRSSLISYREPFNYALRSFGLLMLMAVRLVLKNRQSTLIDNECFNSTRFAKKFIEMGSNPENYKITAFLSRDIILLITSVMFTVIISLVPSLMLFPLELSVFIKEHSNKWYTRWSYYVSKSFSDIPPTLIFPLIYAVFTWFLVESPPGIWRFFIYISLIISTSLLAHSFAMVISIHFINNTIAALICGAMLFVPFFIFSGFVIPVNKLPYYVRPFTYLSVYKLSIEAVLIIFYGFGRCNPDHTGLSLSDFTKYFGDSIMNITTCMEQLTSLPPVQYIIDGFNNEIKTINQSIILSRFDLDNIDLFINFGFIISYIIILRVFAYVILMSKKFRNMKIAVVGCLHGELDIVYQQIENFEKSKNIIIDLVLICGDVQTIRNENDFKCLAVPPKYRRLGDFHQYYFGDKIIPKLTLFIGGNHEASNYLQTLPYGGWVAPNMYYLGYCSVIRFGPLRIGGISGIFKQHDAKLGHFECLPYDQGTMRSIYHMREMEIYKLLQLPRTDNYKNQLLDIFMSHDWPINIHQCATERNLNNLLNRKPFFRQEIEQCRLGNPLLQPLVHHFKPKYWFAAHLHVGFNVTVTHSNSQEQVSSESNQSLPVIETQFQALDKVLPRRYFLHIEDIKIDQDNNVVNDSLKFEYDPEWLAVLKKTDHLWKGSREQINGINIFNCANEIEITQNDLDEIAKQFSDGDFSIPNNFQPCKPVLDRTNDSDASRKINYTNPQTTSFCSKLGIWDPNEMFIEQKADDVKNPDEIDLDSSNDEDDDLDKSSNNKRMKSDIFIDNLIANKILIPEDRNKFDENFWTFIHRIILFLFAWKIVSETDDFINIGNYNKTIPTQIKLFFLFDICEYIRSAIELIVGCKKYKDNWIFFMHHMVVIICLTLTYMVRQHLLAVLSIYILEWCTIFVFMRSILKLKFSRLQCSMASYNNIFRTIWFFVTLTVWIPNRLYKYPFFMIPLAGDTAQKHCQLETLSTIIIAYSLLYIIYLINFYWTFLLFKSVYIIHQRGIENFEDYRDTDVLVENKKNYSSIMANNLESYVGRTVSVITVDGRQIVGTLKGFDQTINIIMEECHERVYSVSAGVEQVFLGLYIIRGDNVAVVGEIDEELDKKVNYLIIRAEPLNPVVH</sequence>
<evidence type="ECO:0000256" key="8">
    <source>
        <dbReference type="ARBA" id="ARBA00022664"/>
    </source>
</evidence>
<dbReference type="InterPro" id="IPR047575">
    <property type="entry name" value="Sm"/>
</dbReference>
<keyword evidence="8" id="KW-0507">mRNA processing</keyword>
<dbReference type="SUPFAM" id="SSF56300">
    <property type="entry name" value="Metallo-dependent phosphatases"/>
    <property type="match status" value="1"/>
</dbReference>
<dbReference type="SUPFAM" id="SSF50182">
    <property type="entry name" value="Sm-like ribonucleoproteins"/>
    <property type="match status" value="1"/>
</dbReference>
<dbReference type="GO" id="GO:0005524">
    <property type="term" value="F:ATP binding"/>
    <property type="evidence" value="ECO:0007669"/>
    <property type="project" value="UniProtKB-KW"/>
</dbReference>
<dbReference type="Pfam" id="PF05011">
    <property type="entry name" value="DBR1"/>
    <property type="match status" value="1"/>
</dbReference>
<keyword evidence="17 30" id="KW-1133">Transmembrane helix</keyword>
<keyword evidence="24" id="KW-0687">Ribonucleoprotein</keyword>
<evidence type="ECO:0000259" key="31">
    <source>
        <dbReference type="PROSITE" id="PS50893"/>
    </source>
</evidence>
<dbReference type="GO" id="GO:0016020">
    <property type="term" value="C:membrane"/>
    <property type="evidence" value="ECO:0007669"/>
    <property type="project" value="UniProtKB-SubCell"/>
</dbReference>
<keyword evidence="21" id="KW-0508">mRNA splicing</keyword>
<dbReference type="EMBL" id="ASGP02000007">
    <property type="protein sequence ID" value="KAH9496977.1"/>
    <property type="molecule type" value="Genomic_DNA"/>
</dbReference>
<reference evidence="34" key="1">
    <citation type="submission" date="2013-05" db="EMBL/GenBank/DDBJ databases">
        <authorList>
            <person name="Yim A.K.Y."/>
            <person name="Chan T.F."/>
            <person name="Ji K.M."/>
            <person name="Liu X.Y."/>
            <person name="Zhou J.W."/>
            <person name="Li R.Q."/>
            <person name="Yang K.Y."/>
            <person name="Li J."/>
            <person name="Li M."/>
            <person name="Law P.T.W."/>
            <person name="Wu Y.L."/>
            <person name="Cai Z.L."/>
            <person name="Qin H."/>
            <person name="Bao Y."/>
            <person name="Leung R.K.K."/>
            <person name="Ng P.K.S."/>
            <person name="Zou J."/>
            <person name="Zhong X.J."/>
            <person name="Ran P.X."/>
            <person name="Zhong N.S."/>
            <person name="Liu Z.G."/>
            <person name="Tsui S.K.W."/>
        </authorList>
    </citation>
    <scope>NUCLEOTIDE SEQUENCE</scope>
    <source>
        <strain evidence="34">Derf</strain>
        <tissue evidence="34">Whole organism</tissue>
    </source>
</reference>
<dbReference type="InterPro" id="IPR041816">
    <property type="entry name" value="Dbr1_N"/>
</dbReference>
<keyword evidence="11" id="KW-0747">Spliceosome</keyword>
<evidence type="ECO:0000256" key="19">
    <source>
        <dbReference type="ARBA" id="ARBA00023004"/>
    </source>
</evidence>
<dbReference type="InterPro" id="IPR017871">
    <property type="entry name" value="ABC_transporter-like_CS"/>
</dbReference>
<comment type="cofactor">
    <cofactor evidence="1">
        <name>Mn(2+)</name>
        <dbReference type="ChEBI" id="CHEBI:29035"/>
    </cofactor>
</comment>
<evidence type="ECO:0000256" key="16">
    <source>
        <dbReference type="ARBA" id="ARBA00022884"/>
    </source>
</evidence>
<comment type="function">
    <text evidence="25">Plays a role in pre-mRNA splicing as component of the U4/U6-U5 tri-snRNP complex that is involved in spliceosome assembly, and as component of the precatalytic spliceosome (spliceosome B complex). The heptameric LSM2-8 complex binds specifically to the 3'-terminal U-tract of U6 snRNA.</text>
</comment>
<dbReference type="InterPro" id="IPR003439">
    <property type="entry name" value="ABC_transporter-like_ATP-bd"/>
</dbReference>
<comment type="cofactor">
    <cofactor evidence="2">
        <name>Zn(2+)</name>
        <dbReference type="ChEBI" id="CHEBI:29105"/>
    </cofactor>
</comment>
<evidence type="ECO:0000256" key="20">
    <source>
        <dbReference type="ARBA" id="ARBA00023136"/>
    </source>
</evidence>
<evidence type="ECO:0000256" key="17">
    <source>
        <dbReference type="ARBA" id="ARBA00022989"/>
    </source>
</evidence>
<evidence type="ECO:0000256" key="26">
    <source>
        <dbReference type="ARBA" id="ARBA00063389"/>
    </source>
</evidence>
<dbReference type="PANTHER" id="PTHR12849">
    <property type="entry name" value="RNA LARIAT DEBRANCHING ENZYME"/>
    <property type="match status" value="1"/>
</dbReference>
<feature type="transmembrane region" description="Helical" evidence="30">
    <location>
        <begin position="1317"/>
        <end position="1336"/>
    </location>
</feature>
<evidence type="ECO:0000256" key="25">
    <source>
        <dbReference type="ARBA" id="ARBA00056431"/>
    </source>
</evidence>
<dbReference type="CDD" id="cd00844">
    <property type="entry name" value="MPP_Dbr1_N"/>
    <property type="match status" value="1"/>
</dbReference>
<dbReference type="GO" id="GO:0003723">
    <property type="term" value="F:RNA binding"/>
    <property type="evidence" value="ECO:0007669"/>
    <property type="project" value="UniProtKB-KW"/>
</dbReference>
<feature type="transmembrane region" description="Helical" evidence="30">
    <location>
        <begin position="576"/>
        <end position="597"/>
    </location>
</feature>
<dbReference type="SMART" id="SM00382">
    <property type="entry name" value="AAA"/>
    <property type="match status" value="1"/>
</dbReference>
<evidence type="ECO:0000256" key="11">
    <source>
        <dbReference type="ARBA" id="ARBA00022728"/>
    </source>
</evidence>
<evidence type="ECO:0000256" key="10">
    <source>
        <dbReference type="ARBA" id="ARBA00022723"/>
    </source>
</evidence>
<dbReference type="SMART" id="SM00651">
    <property type="entry name" value="Sm"/>
    <property type="match status" value="1"/>
</dbReference>
<feature type="domain" description="TLC" evidence="32">
    <location>
        <begin position="1185"/>
        <end position="1397"/>
    </location>
</feature>
<dbReference type="InterPro" id="IPR006634">
    <property type="entry name" value="TLC-dom"/>
</dbReference>
<evidence type="ECO:0000256" key="21">
    <source>
        <dbReference type="ARBA" id="ARBA00023187"/>
    </source>
</evidence>
<dbReference type="InterPro" id="IPR003593">
    <property type="entry name" value="AAA+_ATPase"/>
</dbReference>
<dbReference type="GO" id="GO:0016887">
    <property type="term" value="F:ATP hydrolysis activity"/>
    <property type="evidence" value="ECO:0007669"/>
    <property type="project" value="InterPro"/>
</dbReference>
<evidence type="ECO:0000256" key="2">
    <source>
        <dbReference type="ARBA" id="ARBA00001947"/>
    </source>
</evidence>
<dbReference type="InterPro" id="IPR013525">
    <property type="entry name" value="ABC2_TM"/>
</dbReference>
<dbReference type="InterPro" id="IPR001163">
    <property type="entry name" value="Sm_dom_euk/arc"/>
</dbReference>
<dbReference type="GO" id="GO:0046872">
    <property type="term" value="F:metal ion binding"/>
    <property type="evidence" value="ECO:0007669"/>
    <property type="project" value="UniProtKB-KW"/>
</dbReference>
<evidence type="ECO:0000313" key="35">
    <source>
        <dbReference type="Proteomes" id="UP000790347"/>
    </source>
</evidence>
<dbReference type="GO" id="GO:0000398">
    <property type="term" value="P:mRNA splicing, via spliceosome"/>
    <property type="evidence" value="ECO:0007669"/>
    <property type="project" value="InterPro"/>
</dbReference>
<dbReference type="PROSITE" id="PS50922">
    <property type="entry name" value="TLC"/>
    <property type="match status" value="1"/>
</dbReference>
<comment type="caution">
    <text evidence="34">The sequence shown here is derived from an EMBL/GenBank/DDBJ whole genome shotgun (WGS) entry which is preliminary data.</text>
</comment>
<protein>
    <recommendedName>
        <fullName evidence="27">U6 snRNA-associated Sm-like protein LSm8</fullName>
    </recommendedName>
</protein>
<dbReference type="Pfam" id="PF00149">
    <property type="entry name" value="Metallophos"/>
    <property type="match status" value="1"/>
</dbReference>
<comment type="similarity">
    <text evidence="6">Belongs to the lariat debranching enzyme family.</text>
</comment>
<accession>A0A922HL28</accession>
<evidence type="ECO:0000256" key="6">
    <source>
        <dbReference type="ARBA" id="ARBA00006045"/>
    </source>
</evidence>
<keyword evidence="22" id="KW-0464">Manganese</keyword>
<keyword evidence="35" id="KW-1185">Reference proteome</keyword>
<dbReference type="Pfam" id="PF01061">
    <property type="entry name" value="ABC2_membrane"/>
    <property type="match status" value="1"/>
</dbReference>
<dbReference type="PROSITE" id="PS50893">
    <property type="entry name" value="ABC_TRANSPORTER_2"/>
    <property type="match status" value="1"/>
</dbReference>
<evidence type="ECO:0000256" key="1">
    <source>
        <dbReference type="ARBA" id="ARBA00001936"/>
    </source>
</evidence>
<evidence type="ECO:0000256" key="29">
    <source>
        <dbReference type="SAM" id="MobiDB-lite"/>
    </source>
</evidence>
<keyword evidence="19" id="KW-0408">Iron</keyword>
<feature type="transmembrane region" description="Helical" evidence="30">
    <location>
        <begin position="467"/>
        <end position="489"/>
    </location>
</feature>
<feature type="domain" description="Sm" evidence="33">
    <location>
        <begin position="1422"/>
        <end position="1498"/>
    </location>
</feature>
<evidence type="ECO:0000256" key="23">
    <source>
        <dbReference type="ARBA" id="ARBA00023242"/>
    </source>
</evidence>
<evidence type="ECO:0000256" key="13">
    <source>
        <dbReference type="ARBA" id="ARBA00022801"/>
    </source>
</evidence>
<evidence type="ECO:0000256" key="12">
    <source>
        <dbReference type="ARBA" id="ARBA00022741"/>
    </source>
</evidence>
<dbReference type="SMART" id="SM01124">
    <property type="entry name" value="DBR1"/>
    <property type="match status" value="1"/>
</dbReference>
<evidence type="ECO:0000256" key="5">
    <source>
        <dbReference type="ARBA" id="ARBA00004141"/>
    </source>
</evidence>
<dbReference type="Pfam" id="PF01423">
    <property type="entry name" value="LSM"/>
    <property type="match status" value="1"/>
</dbReference>
<dbReference type="Pfam" id="PF00005">
    <property type="entry name" value="ABC_tran"/>
    <property type="match status" value="1"/>
</dbReference>
<dbReference type="GO" id="GO:0008419">
    <property type="term" value="F:RNA lariat debranching enzyme activity"/>
    <property type="evidence" value="ECO:0007669"/>
    <property type="project" value="UniProtKB-ARBA"/>
</dbReference>
<comment type="cofactor">
    <cofactor evidence="3">
        <name>Fe(2+)</name>
        <dbReference type="ChEBI" id="CHEBI:29033"/>
    </cofactor>
</comment>
<feature type="region of interest" description="Disordered" evidence="29">
    <location>
        <begin position="1143"/>
        <end position="1162"/>
    </location>
</feature>
<dbReference type="Gene3D" id="3.40.50.300">
    <property type="entry name" value="P-loop containing nucleotide triphosphate hydrolases"/>
    <property type="match status" value="1"/>
</dbReference>
<dbReference type="Pfam" id="PF19055">
    <property type="entry name" value="ABC2_membrane_7"/>
    <property type="match status" value="1"/>
</dbReference>
<keyword evidence="23" id="KW-0539">Nucleus</keyword>
<comment type="subunit">
    <text evidence="26">Component of the precatalytic spliceosome (spliceosome B complex). Component of the U4/U6-U5 tri-snRNP complex, a building block of the precatalytic spliceosome (spliceosome B complex). The U4/U6-U5 tri-snRNP complex is composed of the U4, U6 and U5 snRNAs and at least PRPF3, PRPF4, PRPF6, PRPF8, PRPF31, SNRNP200, TXNL4A, SNRNP40, SNRPB, SNRPD1, SNRPD2, SNRPD3, SNRPE, SNRPF, SNRPG, DDX23, CD2BP2, PPIH, SNU13, EFTUD2, SART1 and USP39, plus LSM2, LSM3, LSM4, LSM5, LSM6, LSM7 and LSM8. LSM2, LSM3, LSM4, LSM5, LSM6, LSM7 and LSM8 form a heptameric, ring-shaped subcomplex (the LSM2-8 complex) that is part of the U4/U6-U5 tri-snRNP complex and the precatalytic spliceosome.</text>
</comment>
<evidence type="ECO:0000256" key="18">
    <source>
        <dbReference type="ARBA" id="ARBA00022990"/>
    </source>
</evidence>
<dbReference type="InterPro" id="IPR034103">
    <property type="entry name" value="Lsm8"/>
</dbReference>
<dbReference type="PANTHER" id="PTHR12849:SF0">
    <property type="entry name" value="LARIAT DEBRANCHING ENZYME"/>
    <property type="match status" value="1"/>
</dbReference>
<evidence type="ECO:0000256" key="24">
    <source>
        <dbReference type="ARBA" id="ARBA00023274"/>
    </source>
</evidence>
<dbReference type="GO" id="GO:0005681">
    <property type="term" value="C:spliceosomal complex"/>
    <property type="evidence" value="ECO:0007669"/>
    <property type="project" value="UniProtKB-KW"/>
</dbReference>
<organism evidence="34 35">
    <name type="scientific">Dermatophagoides farinae</name>
    <name type="common">American house dust mite</name>
    <dbReference type="NCBI Taxonomy" id="6954"/>
    <lineage>
        <taxon>Eukaryota</taxon>
        <taxon>Metazoa</taxon>
        <taxon>Ecdysozoa</taxon>
        <taxon>Arthropoda</taxon>
        <taxon>Chelicerata</taxon>
        <taxon>Arachnida</taxon>
        <taxon>Acari</taxon>
        <taxon>Acariformes</taxon>
        <taxon>Sarcoptiformes</taxon>
        <taxon>Astigmata</taxon>
        <taxon>Psoroptidia</taxon>
        <taxon>Analgoidea</taxon>
        <taxon>Pyroglyphidae</taxon>
        <taxon>Dermatophagoidinae</taxon>
        <taxon>Dermatophagoides</taxon>
    </lineage>
</organism>
<dbReference type="Gene3D" id="2.30.30.100">
    <property type="match status" value="1"/>
</dbReference>
<evidence type="ECO:0000256" key="22">
    <source>
        <dbReference type="ARBA" id="ARBA00023211"/>
    </source>
</evidence>
<gene>
    <name evidence="34" type="primary">DBR1_1</name>
    <name evidence="34" type="ORF">DERF_012998</name>
</gene>
<dbReference type="Proteomes" id="UP000790347">
    <property type="component" value="Unassembled WGS sequence"/>
</dbReference>
<evidence type="ECO:0000313" key="34">
    <source>
        <dbReference type="EMBL" id="KAH9496977.1"/>
    </source>
</evidence>